<dbReference type="GO" id="GO:0006307">
    <property type="term" value="P:DNA alkylation repair"/>
    <property type="evidence" value="ECO:0007669"/>
    <property type="project" value="TreeGrafter"/>
</dbReference>
<dbReference type="GO" id="GO:0008198">
    <property type="term" value="F:ferrous iron binding"/>
    <property type="evidence" value="ECO:0007669"/>
    <property type="project" value="TreeGrafter"/>
</dbReference>
<sequence length="1290" mass="143050">MKKLPRKRMEGIGRRSIPKCSFDPDNVIGDSSASKRVSKKGTKKTRSDSECGRKELLPRSAKTEATEKSREQWPYSCFDFKGNIRPPKTAKATKVNDNTGVPLATGASESKAIMVFSDESSLTGLSDGPESEEEDEVFYGCNVRDSGVELEDAVDGQNPFGVPLPGSLPSCSQEVEALPLLYPSALIPLEDGIVESLLAEHHSMSEDGMFHSLIGSEGGESIRAFVPSPSTEYPNKQEHQCKIEDDVPLACLASGLGNSVATDPKDSDSNVPLQLGTQNDRQTSGELDPILAINGLVVVPANELPVSMAPLEILGEDNPLEPLISSTRGGSTYGRLKPDAVKKNPRKQKGVKDECVAKEPGAPWGIHSEKPDDVASLMDLDDPKSAAVKEAIHDKKSVPVVDDLLLECGGVLDEQNIYANRSYIRPNVKLATVDTPNSQHASDHISAPFPLDTSLSTKKKQRWPIEKKQKLSTFSNDDCGQGETSTTALTDLKAKRTIKRKWSSLQSKSVRLHSSGKNEEVKAGRTFPFNPAPPPLSTPLGSPSLPIPSLQEAPFDAGTEPKKLPKKLILRGPKPPAEVVMKRTEGEQLNDPSDSDALLPTFKDFSSSAVTSTDRLTPDYVSQHNPTSDHQHVALSRTSDPVPSASVSMARKISMASLLNFLNHAIYTIEDLEASSLETIAAPIDDGSRLLIAKAQPVKELEYKHPLPTDVKPKIWAQSRQEVCESFRWFRAYQSGIYFHDGMALGYLLSAFGSANDLFHHNGKLIVSHGGGKSKATATYHLDGQRSSSDQGETDLGVRSLIKCYNSKSRIVLLADDKYRLFPYDLQHYTYVVLGFYRVVCYWAEYEETVNDKNRCIKYKFAFEWCDEQGDPWWAVSKEPQNECTDVEGVSLAPGLANITYDADDAFSSSCRFCRKRSKIVYEGWTCFNPRCTQFCHRPENESSSPSASGMTYSAEFLRLRKLTTLPLDKNQWELRPDPPPTAETNDIITTKEFAKGWWCSRCNKLCCRERWESWYCSHCSNTIPIGRKIITLDEEEFRYQEETLKYKFDSVAEDSGIVTKINRWRHGNDTGVLRTYIFPHENAQIHVIAGHPQAFSYDKGFFRRYPLQSHQLRGQMLSNYFSQNSGAPYKYIVDTNGTVPFDEAPVAVRSALDFIKFRASAALKKTVDFNEILSAAYLEEQKMSYHSDSEPGLGPVVSSLSLGSMALMHFRPMKKKGKMKKKVLSLVLRHGDVLVMDGAAIQDYYEHTVVPKNFRIAATARMIGIQNLTASVKRRASTCPPQRVNASSS</sequence>
<gene>
    <name evidence="4" type="ORF">SCHPADRAFT_323086</name>
</gene>
<feature type="region of interest" description="Disordered" evidence="2">
    <location>
        <begin position="622"/>
        <end position="641"/>
    </location>
</feature>
<feature type="binding site" evidence="1">
    <location>
        <position position="1187"/>
    </location>
    <ligand>
        <name>2-oxoglutarate</name>
        <dbReference type="ChEBI" id="CHEBI:16810"/>
    </ligand>
</feature>
<organism evidence="4 5">
    <name type="scientific">Schizopora paradoxa</name>
    <dbReference type="NCBI Taxonomy" id="27342"/>
    <lineage>
        <taxon>Eukaryota</taxon>
        <taxon>Fungi</taxon>
        <taxon>Dikarya</taxon>
        <taxon>Basidiomycota</taxon>
        <taxon>Agaricomycotina</taxon>
        <taxon>Agaricomycetes</taxon>
        <taxon>Hymenochaetales</taxon>
        <taxon>Schizoporaceae</taxon>
        <taxon>Schizopora</taxon>
    </lineage>
</organism>
<feature type="region of interest" description="Disordered" evidence="2">
    <location>
        <begin position="509"/>
        <end position="544"/>
    </location>
</feature>
<dbReference type="Pfam" id="PF13532">
    <property type="entry name" value="2OG-FeII_Oxy_2"/>
    <property type="match status" value="1"/>
</dbReference>
<feature type="domain" description="Alpha-ketoglutarate-dependent dioxygenase AlkB-like" evidence="3">
    <location>
        <begin position="1111"/>
        <end position="1253"/>
    </location>
</feature>
<dbReference type="Gene3D" id="2.60.120.590">
    <property type="entry name" value="Alpha-ketoglutarate-dependent dioxygenase AlkB-like"/>
    <property type="match status" value="1"/>
</dbReference>
<feature type="compositionally biased region" description="Polar residues" evidence="2">
    <location>
        <begin position="269"/>
        <end position="282"/>
    </location>
</feature>
<feature type="region of interest" description="Disordered" evidence="2">
    <location>
        <begin position="1"/>
        <end position="70"/>
    </location>
</feature>
<dbReference type="InParanoid" id="A0A0H2RQX9"/>
<dbReference type="GO" id="GO:0051747">
    <property type="term" value="F:cytosine C-5 DNA demethylase activity"/>
    <property type="evidence" value="ECO:0007669"/>
    <property type="project" value="TreeGrafter"/>
</dbReference>
<dbReference type="GO" id="GO:0035516">
    <property type="term" value="F:broad specificity oxidative DNA demethylase activity"/>
    <property type="evidence" value="ECO:0007669"/>
    <property type="project" value="TreeGrafter"/>
</dbReference>
<reference evidence="4 5" key="1">
    <citation type="submission" date="2015-04" db="EMBL/GenBank/DDBJ databases">
        <title>Complete genome sequence of Schizopora paradoxa KUC8140, a cosmopolitan wood degrader in East Asia.</title>
        <authorList>
            <consortium name="DOE Joint Genome Institute"/>
            <person name="Min B."/>
            <person name="Park H."/>
            <person name="Jang Y."/>
            <person name="Kim J.-J."/>
            <person name="Kim K.H."/>
            <person name="Pangilinan J."/>
            <person name="Lipzen A."/>
            <person name="Riley R."/>
            <person name="Grigoriev I.V."/>
            <person name="Spatafora J.W."/>
            <person name="Choi I.-G."/>
        </authorList>
    </citation>
    <scope>NUCLEOTIDE SEQUENCE [LARGE SCALE GENOMIC DNA]</scope>
    <source>
        <strain evidence="4 5">KUC8140</strain>
    </source>
</reference>
<evidence type="ECO:0000313" key="4">
    <source>
        <dbReference type="EMBL" id="KLO14284.1"/>
    </source>
</evidence>
<keyword evidence="5" id="KW-1185">Reference proteome</keyword>
<feature type="compositionally biased region" description="Basic and acidic residues" evidence="2">
    <location>
        <begin position="45"/>
        <end position="70"/>
    </location>
</feature>
<dbReference type="STRING" id="27342.A0A0H2RQX9"/>
<dbReference type="PANTHER" id="PTHR31573:SF4">
    <property type="entry name" value="FE2OG DIOXYGENASE DOMAIN-CONTAINING PROTEIN"/>
    <property type="match status" value="1"/>
</dbReference>
<dbReference type="Proteomes" id="UP000053477">
    <property type="component" value="Unassembled WGS sequence"/>
</dbReference>
<feature type="region of interest" description="Disordered" evidence="2">
    <location>
        <begin position="259"/>
        <end position="282"/>
    </location>
</feature>
<dbReference type="PANTHER" id="PTHR31573">
    <property type="entry name" value="ALPHA-KETOGLUTARATE-DEPENDENT DIOXYGENASE ALKB HOMOLOG 2"/>
    <property type="match status" value="1"/>
</dbReference>
<dbReference type="InterPro" id="IPR032852">
    <property type="entry name" value="ALKBH2"/>
</dbReference>
<protein>
    <recommendedName>
        <fullName evidence="3">Alpha-ketoglutarate-dependent dioxygenase AlkB-like domain-containing protein</fullName>
    </recommendedName>
</protein>
<accession>A0A0H2RQX9</accession>
<dbReference type="SUPFAM" id="SSF51197">
    <property type="entry name" value="Clavaminate synthase-like"/>
    <property type="match status" value="1"/>
</dbReference>
<proteinExistence type="predicted"/>
<evidence type="ECO:0000256" key="1">
    <source>
        <dbReference type="PIRSR" id="PIRSR632852-1"/>
    </source>
</evidence>
<dbReference type="InterPro" id="IPR027450">
    <property type="entry name" value="AlkB-like"/>
</dbReference>
<evidence type="ECO:0000259" key="3">
    <source>
        <dbReference type="Pfam" id="PF13532"/>
    </source>
</evidence>
<evidence type="ECO:0000256" key="2">
    <source>
        <dbReference type="SAM" id="MobiDB-lite"/>
    </source>
</evidence>
<dbReference type="InterPro" id="IPR037151">
    <property type="entry name" value="AlkB-like_sf"/>
</dbReference>
<evidence type="ECO:0000313" key="5">
    <source>
        <dbReference type="Proteomes" id="UP000053477"/>
    </source>
</evidence>
<dbReference type="OrthoDB" id="2163491at2759"/>
<feature type="binding site" evidence="1">
    <location>
        <position position="1248"/>
    </location>
    <ligand>
        <name>2-oxoglutarate</name>
        <dbReference type="ChEBI" id="CHEBI:16810"/>
    </ligand>
</feature>
<name>A0A0H2RQX9_9AGAM</name>
<dbReference type="EMBL" id="KQ085946">
    <property type="protein sequence ID" value="KLO14284.1"/>
    <property type="molecule type" value="Genomic_DNA"/>
</dbReference>
<feature type="binding site" evidence="1">
    <location>
        <position position="1178"/>
    </location>
    <ligand>
        <name>2-oxoglutarate</name>
        <dbReference type="ChEBI" id="CHEBI:16810"/>
    </ligand>
</feature>